<keyword evidence="2" id="KW-1185">Reference proteome</keyword>
<dbReference type="InterPro" id="IPR022797">
    <property type="entry name" value="LcrR/CesD2"/>
</dbReference>
<reference evidence="1 2" key="1">
    <citation type="submission" date="2020-08" db="EMBL/GenBank/DDBJ databases">
        <title>Genomic Encyclopedia of Type Strains, Phase IV (KMG-IV): sequencing the most valuable type-strain genomes for metagenomic binning, comparative biology and taxonomic classification.</title>
        <authorList>
            <person name="Goeker M."/>
        </authorList>
    </citation>
    <scope>NUCLEOTIDE SEQUENCE [LARGE SCALE GENOMIC DNA]</scope>
    <source>
        <strain evidence="1 2">DSM 12252</strain>
    </source>
</reference>
<evidence type="ECO:0000313" key="2">
    <source>
        <dbReference type="Proteomes" id="UP000590740"/>
    </source>
</evidence>
<comment type="caution">
    <text evidence="1">The sequence shown here is derived from an EMBL/GenBank/DDBJ whole genome shotgun (WGS) entry which is preliminary data.</text>
</comment>
<gene>
    <name evidence="1" type="ORF">HNQ65_000801</name>
</gene>
<accession>A0A7W8DIN3</accession>
<dbReference type="Proteomes" id="UP000590740">
    <property type="component" value="Unassembled WGS sequence"/>
</dbReference>
<dbReference type="RefSeq" id="WP_184338179.1">
    <property type="nucleotide sequence ID" value="NZ_JACHIG010000001.1"/>
</dbReference>
<evidence type="ECO:0000313" key="1">
    <source>
        <dbReference type="EMBL" id="MBB5031247.1"/>
    </source>
</evidence>
<sequence length="156" mass="17590">MARQFKDPFTEWLATQGIEAEVYQPGGIFGYPPMGWQIRLRRSSIAYVVPQDKPDTLIVIMFEREQSRRGLGSPFADFVRFVSLVKNSGSGVTRIRGRVEASEDRPKDSLDKERMTRFYHSYLGGTDTLDGTDVEWVVGELEGLELPLGSMAAKPE</sequence>
<organism evidence="1 2">
    <name type="scientific">Prosthecobacter vanneervenii</name>
    <dbReference type="NCBI Taxonomy" id="48466"/>
    <lineage>
        <taxon>Bacteria</taxon>
        <taxon>Pseudomonadati</taxon>
        <taxon>Verrucomicrobiota</taxon>
        <taxon>Verrucomicrobiia</taxon>
        <taxon>Verrucomicrobiales</taxon>
        <taxon>Verrucomicrobiaceae</taxon>
        <taxon>Prosthecobacter</taxon>
    </lineage>
</organism>
<dbReference type="AlphaFoldDB" id="A0A7W8DIN3"/>
<dbReference type="EMBL" id="JACHIG010000001">
    <property type="protein sequence ID" value="MBB5031247.1"/>
    <property type="molecule type" value="Genomic_DNA"/>
</dbReference>
<name>A0A7W8DIN3_9BACT</name>
<dbReference type="Pfam" id="PF09621">
    <property type="entry name" value="LcrR"/>
    <property type="match status" value="1"/>
</dbReference>
<proteinExistence type="predicted"/>
<protein>
    <submittedName>
        <fullName evidence="1">Type III secretion system regulator LcrR</fullName>
    </submittedName>
</protein>